<evidence type="ECO:0000313" key="3">
    <source>
        <dbReference type="EMBL" id="VTT68111.1"/>
    </source>
</evidence>
<gene>
    <name evidence="3" type="ORF">C2S_1124</name>
</gene>
<feature type="compositionally biased region" description="Polar residues" evidence="1">
    <location>
        <begin position="28"/>
        <end position="40"/>
    </location>
</feature>
<accession>A0A0J0BYD0</accession>
<keyword evidence="2" id="KW-0472">Membrane</keyword>
<dbReference type="OrthoDB" id="5070942at2759"/>
<dbReference type="EMBL" id="CABFJX010000223">
    <property type="protein sequence ID" value="VTT68111.1"/>
    <property type="molecule type" value="Genomic_DNA"/>
</dbReference>
<evidence type="ECO:0000313" key="4">
    <source>
        <dbReference type="Proteomes" id="UP000760494"/>
    </source>
</evidence>
<dbReference type="eggNOG" id="ENOG502R13N">
    <property type="taxonomic scope" value="Eukaryota"/>
</dbReference>
<comment type="caution">
    <text evidence="3">The sequence shown here is derived from an EMBL/GenBank/DDBJ whole genome shotgun (WGS) entry which is preliminary data.</text>
</comment>
<dbReference type="Proteomes" id="UP000760494">
    <property type="component" value="Unassembled WGS sequence"/>
</dbReference>
<sequence>MAITFNGNPSTKGHALSPPNDQGVEKPVQNSFGEAKTDNSTESAVFHLEATWGTETIDVFLKVGAVGIALMIALALLALLSGSGDHVGAFFGGLG</sequence>
<name>A0A0J0BYD0_FUSFU</name>
<organism evidence="3 4">
    <name type="scientific">Fusarium fujikuroi</name>
    <name type="common">Bakanae and foot rot disease fungus</name>
    <name type="synonym">Gibberella fujikuroi</name>
    <dbReference type="NCBI Taxonomy" id="5127"/>
    <lineage>
        <taxon>Eukaryota</taxon>
        <taxon>Fungi</taxon>
        <taxon>Dikarya</taxon>
        <taxon>Ascomycota</taxon>
        <taxon>Pezizomycotina</taxon>
        <taxon>Sordariomycetes</taxon>
        <taxon>Hypocreomycetidae</taxon>
        <taxon>Hypocreales</taxon>
        <taxon>Nectriaceae</taxon>
        <taxon>Fusarium</taxon>
        <taxon>Fusarium fujikuroi species complex</taxon>
    </lineage>
</organism>
<reference evidence="3" key="1">
    <citation type="submission" date="2019-05" db="EMBL/GenBank/DDBJ databases">
        <authorList>
            <person name="Piombo E."/>
        </authorList>
    </citation>
    <scope>NUCLEOTIDE SEQUENCE</scope>
    <source>
        <strain evidence="3">C2S</strain>
    </source>
</reference>
<proteinExistence type="predicted"/>
<feature type="transmembrane region" description="Helical" evidence="2">
    <location>
        <begin position="59"/>
        <end position="80"/>
    </location>
</feature>
<keyword evidence="2" id="KW-1133">Transmembrane helix</keyword>
<evidence type="ECO:0000256" key="1">
    <source>
        <dbReference type="SAM" id="MobiDB-lite"/>
    </source>
</evidence>
<feature type="region of interest" description="Disordered" evidence="1">
    <location>
        <begin position="1"/>
        <end position="40"/>
    </location>
</feature>
<dbReference type="AlphaFoldDB" id="A0A0J0BYD0"/>
<protein>
    <submittedName>
        <fullName evidence="3">Uncharacterized protein</fullName>
    </submittedName>
</protein>
<evidence type="ECO:0000256" key="2">
    <source>
        <dbReference type="SAM" id="Phobius"/>
    </source>
</evidence>
<keyword evidence="2" id="KW-0812">Transmembrane</keyword>
<feature type="compositionally biased region" description="Polar residues" evidence="1">
    <location>
        <begin position="1"/>
        <end position="11"/>
    </location>
</feature>